<evidence type="ECO:0000259" key="12">
    <source>
        <dbReference type="PROSITE" id="PS50866"/>
    </source>
</evidence>
<proteinExistence type="inferred from homology"/>
<name>A0ABX6ESB7_KLUMA</name>
<evidence type="ECO:0000256" key="4">
    <source>
        <dbReference type="ARBA" id="ARBA00022729"/>
    </source>
</evidence>
<reference evidence="13 14" key="2">
    <citation type="submission" date="2019-11" db="EMBL/GenBank/DDBJ databases">
        <authorList>
            <person name="Lu H."/>
        </authorList>
    </citation>
    <scope>NUCLEOTIDE SEQUENCE [LARGE SCALE GENOMIC DNA]</scope>
    <source>
        <strain evidence="13 14">FIM1</strain>
    </source>
</reference>
<gene>
    <name evidence="13" type="primary">ERP5</name>
    <name evidence="13" type="ORF">FIM1_1301</name>
</gene>
<dbReference type="SMART" id="SM01190">
    <property type="entry name" value="EMP24_GP25L"/>
    <property type="match status" value="1"/>
</dbReference>
<evidence type="ECO:0000256" key="2">
    <source>
        <dbReference type="ARBA" id="ARBA00007104"/>
    </source>
</evidence>
<feature type="coiled-coil region" evidence="9">
    <location>
        <begin position="139"/>
        <end position="166"/>
    </location>
</feature>
<evidence type="ECO:0000256" key="5">
    <source>
        <dbReference type="ARBA" id="ARBA00022892"/>
    </source>
</evidence>
<feature type="signal peptide" evidence="11">
    <location>
        <begin position="1"/>
        <end position="19"/>
    </location>
</feature>
<protein>
    <submittedName>
        <fullName evidence="13">Protein ERP5</fullName>
    </submittedName>
</protein>
<comment type="subcellular location">
    <subcellularLocation>
        <location evidence="1 8">Membrane</location>
        <topology evidence="1 8">Single-pass type I membrane protein</topology>
    </subcellularLocation>
</comment>
<feature type="domain" description="GOLD" evidence="12">
    <location>
        <begin position="31"/>
        <end position="146"/>
    </location>
</feature>
<accession>A0ABX6ESB7</accession>
<dbReference type="InterPro" id="IPR015720">
    <property type="entry name" value="Emp24-like"/>
</dbReference>
<evidence type="ECO:0000256" key="8">
    <source>
        <dbReference type="RuleBase" id="RU003827"/>
    </source>
</evidence>
<keyword evidence="6 10" id="KW-1133">Transmembrane helix</keyword>
<evidence type="ECO:0000256" key="10">
    <source>
        <dbReference type="SAM" id="Phobius"/>
    </source>
</evidence>
<keyword evidence="9" id="KW-0175">Coiled coil</keyword>
<dbReference type="EMBL" id="CP015055">
    <property type="protein sequence ID" value="QGN14637.1"/>
    <property type="molecule type" value="Genomic_DNA"/>
</dbReference>
<evidence type="ECO:0000313" key="13">
    <source>
        <dbReference type="EMBL" id="QGN14637.1"/>
    </source>
</evidence>
<keyword evidence="5" id="KW-0931">ER-Golgi transport</keyword>
<keyword evidence="5" id="KW-0813">Transport</keyword>
<sequence>MRSDILLRIFFLLLQCSLGKCLHYYLRSGETKCFYENLDKGELLAATFLGQVEQEDGTYDEDEALTFHITIFETFDNNHCILDQKSVPPGPFAFSGIDKGEHKICLQPHHIDSSKRVKITHDVNFGNAVSIQSKRNSAMLSLKERIRQLNERLLTIKNEQEEIKLKEPKFRSTTEETNQKVMYLSIVVSVVLVLTCKFQLRYLKTLLVKKKQK</sequence>
<evidence type="ECO:0000256" key="11">
    <source>
        <dbReference type="SAM" id="SignalP"/>
    </source>
</evidence>
<keyword evidence="7 10" id="KW-0472">Membrane</keyword>
<dbReference type="Proteomes" id="UP000422736">
    <property type="component" value="Chromosome 2"/>
</dbReference>
<dbReference type="PANTHER" id="PTHR22811">
    <property type="entry name" value="TRANSMEMBRANE EMP24 DOMAIN-CONTAINING PROTEIN"/>
    <property type="match status" value="1"/>
</dbReference>
<keyword evidence="4 11" id="KW-0732">Signal</keyword>
<keyword evidence="14" id="KW-1185">Reference proteome</keyword>
<evidence type="ECO:0000256" key="7">
    <source>
        <dbReference type="ARBA" id="ARBA00023136"/>
    </source>
</evidence>
<evidence type="ECO:0000256" key="6">
    <source>
        <dbReference type="ARBA" id="ARBA00022989"/>
    </source>
</evidence>
<organism evidence="13 14">
    <name type="scientific">Kluyveromyces marxianus</name>
    <name type="common">Yeast</name>
    <name type="synonym">Candida kefyr</name>
    <dbReference type="NCBI Taxonomy" id="4911"/>
    <lineage>
        <taxon>Eukaryota</taxon>
        <taxon>Fungi</taxon>
        <taxon>Dikarya</taxon>
        <taxon>Ascomycota</taxon>
        <taxon>Saccharomycotina</taxon>
        <taxon>Saccharomycetes</taxon>
        <taxon>Saccharomycetales</taxon>
        <taxon>Saccharomycetaceae</taxon>
        <taxon>Kluyveromyces</taxon>
    </lineage>
</organism>
<feature type="transmembrane region" description="Helical" evidence="10">
    <location>
        <begin position="181"/>
        <end position="203"/>
    </location>
</feature>
<dbReference type="PROSITE" id="PS50866">
    <property type="entry name" value="GOLD"/>
    <property type="match status" value="1"/>
</dbReference>
<comment type="similarity">
    <text evidence="2 8">Belongs to the EMP24/GP25L family.</text>
</comment>
<evidence type="ECO:0000256" key="1">
    <source>
        <dbReference type="ARBA" id="ARBA00004479"/>
    </source>
</evidence>
<feature type="chain" id="PRO_5045815610" evidence="11">
    <location>
        <begin position="20"/>
        <end position="213"/>
    </location>
</feature>
<dbReference type="Pfam" id="PF01105">
    <property type="entry name" value="EMP24_GP25L"/>
    <property type="match status" value="1"/>
</dbReference>
<evidence type="ECO:0000256" key="9">
    <source>
        <dbReference type="SAM" id="Coils"/>
    </source>
</evidence>
<keyword evidence="3 8" id="KW-0812">Transmembrane</keyword>
<dbReference type="InterPro" id="IPR009038">
    <property type="entry name" value="GOLD_dom"/>
</dbReference>
<evidence type="ECO:0000313" key="14">
    <source>
        <dbReference type="Proteomes" id="UP000422736"/>
    </source>
</evidence>
<evidence type="ECO:0000256" key="3">
    <source>
        <dbReference type="ARBA" id="ARBA00022692"/>
    </source>
</evidence>
<reference evidence="13 14" key="1">
    <citation type="submission" date="2016-03" db="EMBL/GenBank/DDBJ databases">
        <title>How can Kluyveromyces marxianus grow so fast - potential evolutionary course in Saccharomyces Complex revealed by comparative genomics.</title>
        <authorList>
            <person name="Mo W."/>
            <person name="Lu W."/>
            <person name="Yang X."/>
            <person name="Qi J."/>
            <person name="Lv H."/>
        </authorList>
    </citation>
    <scope>NUCLEOTIDE SEQUENCE [LARGE SCALE GENOMIC DNA]</scope>
    <source>
        <strain evidence="13 14">FIM1</strain>
    </source>
</reference>